<evidence type="ECO:0000313" key="6">
    <source>
        <dbReference type="EMBL" id="HIU51872.1"/>
    </source>
</evidence>
<feature type="transmembrane region" description="Helical" evidence="5">
    <location>
        <begin position="201"/>
        <end position="217"/>
    </location>
</feature>
<evidence type="ECO:0000256" key="4">
    <source>
        <dbReference type="ARBA" id="ARBA00023136"/>
    </source>
</evidence>
<evidence type="ECO:0000256" key="3">
    <source>
        <dbReference type="ARBA" id="ARBA00022989"/>
    </source>
</evidence>
<feature type="transmembrane region" description="Helical" evidence="5">
    <location>
        <begin position="166"/>
        <end position="189"/>
    </location>
</feature>
<dbReference type="AlphaFoldDB" id="A0A9D1M1I9"/>
<proteinExistence type="predicted"/>
<dbReference type="Proteomes" id="UP000824093">
    <property type="component" value="Unassembled WGS sequence"/>
</dbReference>
<dbReference type="Pfam" id="PF02674">
    <property type="entry name" value="Colicin_V"/>
    <property type="match status" value="2"/>
</dbReference>
<organism evidence="6 7">
    <name type="scientific">Candidatus Merdicola faecigallinarum</name>
    <dbReference type="NCBI Taxonomy" id="2840862"/>
    <lineage>
        <taxon>Bacteria</taxon>
        <taxon>Bacillati</taxon>
        <taxon>Bacillota</taxon>
        <taxon>Clostridia</taxon>
        <taxon>Candidatus Merdicola</taxon>
    </lineage>
</organism>
<evidence type="ECO:0000256" key="1">
    <source>
        <dbReference type="ARBA" id="ARBA00004141"/>
    </source>
</evidence>
<dbReference type="InterPro" id="IPR003825">
    <property type="entry name" value="Colicin-V_CvpA"/>
</dbReference>
<gene>
    <name evidence="6" type="ORF">IAB70_04550</name>
</gene>
<keyword evidence="2 5" id="KW-0812">Transmembrane</keyword>
<accession>A0A9D1M1I9</accession>
<dbReference type="GO" id="GO:0016020">
    <property type="term" value="C:membrane"/>
    <property type="evidence" value="ECO:0007669"/>
    <property type="project" value="UniProtKB-SubCell"/>
</dbReference>
<sequence length="218" mass="23977">MGIIVDIILIAILCTCIFFGYKRGFIGVIVKLFSFIIALVISLILFKPISNLIVEHTSIDDNLKSSISQMIQGDTSSEEESSANIENSSAPTVITNYINTSIEKATQEAKTNIAESVSESLAMNVIHIAVIFLLFIIARIILFFIKKLSDLFTELPIIKQFNTAGGILYGILQGLLIIYIILAIISLFVPSPSIKEAISSSYIGSALYNYNLILMILF</sequence>
<reference evidence="6" key="1">
    <citation type="submission" date="2020-10" db="EMBL/GenBank/DDBJ databases">
        <authorList>
            <person name="Gilroy R."/>
        </authorList>
    </citation>
    <scope>NUCLEOTIDE SEQUENCE</scope>
    <source>
        <strain evidence="6">CHK195-15760</strain>
    </source>
</reference>
<feature type="transmembrane region" description="Helical" evidence="5">
    <location>
        <begin position="28"/>
        <end position="46"/>
    </location>
</feature>
<comment type="caution">
    <text evidence="6">The sequence shown here is derived from an EMBL/GenBank/DDBJ whole genome shotgun (WGS) entry which is preliminary data.</text>
</comment>
<dbReference type="GO" id="GO:0009403">
    <property type="term" value="P:toxin biosynthetic process"/>
    <property type="evidence" value="ECO:0007669"/>
    <property type="project" value="InterPro"/>
</dbReference>
<keyword evidence="4 5" id="KW-0472">Membrane</keyword>
<evidence type="ECO:0000256" key="5">
    <source>
        <dbReference type="SAM" id="Phobius"/>
    </source>
</evidence>
<feature type="transmembrane region" description="Helical" evidence="5">
    <location>
        <begin position="125"/>
        <end position="145"/>
    </location>
</feature>
<dbReference type="PANTHER" id="PTHR37306:SF1">
    <property type="entry name" value="COLICIN V PRODUCTION PROTEIN"/>
    <property type="match status" value="1"/>
</dbReference>
<dbReference type="PANTHER" id="PTHR37306">
    <property type="entry name" value="COLICIN V PRODUCTION PROTEIN"/>
    <property type="match status" value="1"/>
</dbReference>
<dbReference type="EMBL" id="DVNH01000029">
    <property type="protein sequence ID" value="HIU51872.1"/>
    <property type="molecule type" value="Genomic_DNA"/>
</dbReference>
<name>A0A9D1M1I9_9FIRM</name>
<evidence type="ECO:0000256" key="2">
    <source>
        <dbReference type="ARBA" id="ARBA00022692"/>
    </source>
</evidence>
<protein>
    <submittedName>
        <fullName evidence="6">CvpA family protein</fullName>
    </submittedName>
</protein>
<reference evidence="6" key="2">
    <citation type="journal article" date="2021" name="PeerJ">
        <title>Extensive microbial diversity within the chicken gut microbiome revealed by metagenomics and culture.</title>
        <authorList>
            <person name="Gilroy R."/>
            <person name="Ravi A."/>
            <person name="Getino M."/>
            <person name="Pursley I."/>
            <person name="Horton D.L."/>
            <person name="Alikhan N.F."/>
            <person name="Baker D."/>
            <person name="Gharbi K."/>
            <person name="Hall N."/>
            <person name="Watson M."/>
            <person name="Adriaenssens E.M."/>
            <person name="Foster-Nyarko E."/>
            <person name="Jarju S."/>
            <person name="Secka A."/>
            <person name="Antonio M."/>
            <person name="Oren A."/>
            <person name="Chaudhuri R.R."/>
            <person name="La Ragione R."/>
            <person name="Hildebrand F."/>
            <person name="Pallen M.J."/>
        </authorList>
    </citation>
    <scope>NUCLEOTIDE SEQUENCE</scope>
    <source>
        <strain evidence="6">CHK195-15760</strain>
    </source>
</reference>
<keyword evidence="3 5" id="KW-1133">Transmembrane helix</keyword>
<comment type="subcellular location">
    <subcellularLocation>
        <location evidence="1">Membrane</location>
        <topology evidence="1">Multi-pass membrane protein</topology>
    </subcellularLocation>
</comment>
<evidence type="ECO:0000313" key="7">
    <source>
        <dbReference type="Proteomes" id="UP000824093"/>
    </source>
</evidence>
<feature type="transmembrane region" description="Helical" evidence="5">
    <location>
        <begin position="6"/>
        <end position="21"/>
    </location>
</feature>